<proteinExistence type="predicted"/>
<accession>A0A1B9IJU5</accession>
<gene>
    <name evidence="1" type="ORF">L486_06673</name>
</gene>
<sequence>MGSDHATASIPLQNHKHLPEYKYSQISPLPELRYTGSSKKATSSVRALEGKVIGLDVEYVTKTVIADNGERKCWNKPALLQLFDGKLILLIQLNNGMSKSPPASFLVPIRIIESKKFRQVPFFQRQSSGLYAIPDSSKSE</sequence>
<dbReference type="Gene3D" id="3.30.420.10">
    <property type="entry name" value="Ribonuclease H-like superfamily/Ribonuclease H"/>
    <property type="match status" value="1"/>
</dbReference>
<reference evidence="1 2" key="1">
    <citation type="submission" date="2013-07" db="EMBL/GenBank/DDBJ databases">
        <title>The Genome Sequence of Kwoniella mangroviensis CBS10435.</title>
        <authorList>
            <consortium name="The Broad Institute Genome Sequencing Platform"/>
            <person name="Cuomo C."/>
            <person name="Litvintseva A."/>
            <person name="Chen Y."/>
            <person name="Heitman J."/>
            <person name="Sun S."/>
            <person name="Springer D."/>
            <person name="Dromer F."/>
            <person name="Young S.K."/>
            <person name="Zeng Q."/>
            <person name="Gargeya S."/>
            <person name="Fitzgerald M."/>
            <person name="Abouelleil A."/>
            <person name="Alvarado L."/>
            <person name="Berlin A.M."/>
            <person name="Chapman S.B."/>
            <person name="Dewar J."/>
            <person name="Goldberg J."/>
            <person name="Griggs A."/>
            <person name="Gujja S."/>
            <person name="Hansen M."/>
            <person name="Howarth C."/>
            <person name="Imamovic A."/>
            <person name="Larimer J."/>
            <person name="McCowan C."/>
            <person name="Murphy C."/>
            <person name="Pearson M."/>
            <person name="Priest M."/>
            <person name="Roberts A."/>
            <person name="Saif S."/>
            <person name="Shea T."/>
            <person name="Sykes S."/>
            <person name="Wortman J."/>
            <person name="Nusbaum C."/>
            <person name="Birren B."/>
        </authorList>
    </citation>
    <scope>NUCLEOTIDE SEQUENCE [LARGE SCALE GENOMIC DNA]</scope>
    <source>
        <strain evidence="1 2">CBS 10435</strain>
    </source>
</reference>
<reference evidence="2" key="2">
    <citation type="submission" date="2013-12" db="EMBL/GenBank/DDBJ databases">
        <title>Evolution of pathogenesis and genome organization in the Tremellales.</title>
        <authorList>
            <person name="Cuomo C."/>
            <person name="Litvintseva A."/>
            <person name="Heitman J."/>
            <person name="Chen Y."/>
            <person name="Sun S."/>
            <person name="Springer D."/>
            <person name="Dromer F."/>
            <person name="Young S."/>
            <person name="Zeng Q."/>
            <person name="Chapman S."/>
            <person name="Gujja S."/>
            <person name="Saif S."/>
            <person name="Birren B."/>
        </authorList>
    </citation>
    <scope>NUCLEOTIDE SEQUENCE [LARGE SCALE GENOMIC DNA]</scope>
    <source>
        <strain evidence="2">CBS 10435</strain>
    </source>
</reference>
<organism evidence="1 2">
    <name type="scientific">Kwoniella mangroviensis CBS 10435</name>
    <dbReference type="NCBI Taxonomy" id="1331196"/>
    <lineage>
        <taxon>Eukaryota</taxon>
        <taxon>Fungi</taxon>
        <taxon>Dikarya</taxon>
        <taxon>Basidiomycota</taxon>
        <taxon>Agaricomycotina</taxon>
        <taxon>Tremellomycetes</taxon>
        <taxon>Tremellales</taxon>
        <taxon>Cryptococcaceae</taxon>
        <taxon>Kwoniella</taxon>
    </lineage>
</organism>
<dbReference type="AlphaFoldDB" id="A0A1B9IJU5"/>
<evidence type="ECO:0000313" key="1">
    <source>
        <dbReference type="EMBL" id="OCF55916.1"/>
    </source>
</evidence>
<dbReference type="GO" id="GO:0003676">
    <property type="term" value="F:nucleic acid binding"/>
    <property type="evidence" value="ECO:0007669"/>
    <property type="project" value="InterPro"/>
</dbReference>
<protein>
    <submittedName>
        <fullName evidence="1">Uncharacterized protein</fullName>
    </submittedName>
</protein>
<name>A0A1B9IJU5_9TREE</name>
<evidence type="ECO:0000313" key="2">
    <source>
        <dbReference type="Proteomes" id="UP000092583"/>
    </source>
</evidence>
<dbReference type="Proteomes" id="UP000092583">
    <property type="component" value="Unassembled WGS sequence"/>
</dbReference>
<dbReference type="InterPro" id="IPR036397">
    <property type="entry name" value="RNaseH_sf"/>
</dbReference>
<dbReference type="EMBL" id="KI669465">
    <property type="protein sequence ID" value="OCF55916.1"/>
    <property type="molecule type" value="Genomic_DNA"/>
</dbReference>
<keyword evidence="2" id="KW-1185">Reference proteome</keyword>